<dbReference type="Proteomes" id="UP001595798">
    <property type="component" value="Unassembled WGS sequence"/>
</dbReference>
<dbReference type="InterPro" id="IPR000160">
    <property type="entry name" value="GGDEF_dom"/>
</dbReference>
<dbReference type="InterPro" id="IPR029016">
    <property type="entry name" value="GAF-like_dom_sf"/>
</dbReference>
<dbReference type="InterPro" id="IPR043128">
    <property type="entry name" value="Rev_trsase/Diguanyl_cyclase"/>
</dbReference>
<evidence type="ECO:0000256" key="1">
    <source>
        <dbReference type="ARBA" id="ARBA00022777"/>
    </source>
</evidence>
<dbReference type="SUPFAM" id="SSF55785">
    <property type="entry name" value="PYP-like sensor domain (PAS domain)"/>
    <property type="match status" value="1"/>
</dbReference>
<dbReference type="SMART" id="SM00065">
    <property type="entry name" value="GAF"/>
    <property type="match status" value="1"/>
</dbReference>
<dbReference type="InterPro" id="IPR052163">
    <property type="entry name" value="DGC-Regulatory_Protein"/>
</dbReference>
<dbReference type="PANTHER" id="PTHR46663:SF3">
    <property type="entry name" value="SLL0267 PROTEIN"/>
    <property type="match status" value="1"/>
</dbReference>
<dbReference type="InterPro" id="IPR000014">
    <property type="entry name" value="PAS"/>
</dbReference>
<feature type="domain" description="GGDEF" evidence="3">
    <location>
        <begin position="351"/>
        <end position="484"/>
    </location>
</feature>
<name>A0ABV8QHE8_9GAMM</name>
<dbReference type="Pfam" id="PF08448">
    <property type="entry name" value="PAS_4"/>
    <property type="match status" value="1"/>
</dbReference>
<dbReference type="PANTHER" id="PTHR46663">
    <property type="entry name" value="DIGUANYLATE CYCLASE DGCT-RELATED"/>
    <property type="match status" value="1"/>
</dbReference>
<dbReference type="CDD" id="cd00130">
    <property type="entry name" value="PAS"/>
    <property type="match status" value="1"/>
</dbReference>
<evidence type="ECO:0000259" key="3">
    <source>
        <dbReference type="PROSITE" id="PS50887"/>
    </source>
</evidence>
<keyword evidence="4" id="KW-0808">Transferase</keyword>
<dbReference type="InterPro" id="IPR029787">
    <property type="entry name" value="Nucleotide_cyclase"/>
</dbReference>
<dbReference type="PROSITE" id="PS50112">
    <property type="entry name" value="PAS"/>
    <property type="match status" value="1"/>
</dbReference>
<dbReference type="PROSITE" id="PS50887">
    <property type="entry name" value="GGDEF"/>
    <property type="match status" value="1"/>
</dbReference>
<dbReference type="NCBIfam" id="TIGR00229">
    <property type="entry name" value="sensory_box"/>
    <property type="match status" value="1"/>
</dbReference>
<dbReference type="InterPro" id="IPR003018">
    <property type="entry name" value="GAF"/>
</dbReference>
<organism evidence="4 5">
    <name type="scientific">Marinobacter lacisalsi</name>
    <dbReference type="NCBI Taxonomy" id="475979"/>
    <lineage>
        <taxon>Bacteria</taxon>
        <taxon>Pseudomonadati</taxon>
        <taxon>Pseudomonadota</taxon>
        <taxon>Gammaproteobacteria</taxon>
        <taxon>Pseudomonadales</taxon>
        <taxon>Marinobacteraceae</taxon>
        <taxon>Marinobacter</taxon>
    </lineage>
</organism>
<dbReference type="Gene3D" id="3.30.70.270">
    <property type="match status" value="1"/>
</dbReference>
<protein>
    <submittedName>
        <fullName evidence="4">Diguanylate cyclase domain-containing protein</fullName>
        <ecNumber evidence="4">2.7.7.65</ecNumber>
    </submittedName>
</protein>
<dbReference type="EMBL" id="JBHSDI010000012">
    <property type="protein sequence ID" value="MFC4259177.1"/>
    <property type="molecule type" value="Genomic_DNA"/>
</dbReference>
<evidence type="ECO:0000313" key="5">
    <source>
        <dbReference type="Proteomes" id="UP001595798"/>
    </source>
</evidence>
<dbReference type="InterPro" id="IPR035965">
    <property type="entry name" value="PAS-like_dom_sf"/>
</dbReference>
<feature type="domain" description="PAS" evidence="2">
    <location>
        <begin position="10"/>
        <end position="55"/>
    </location>
</feature>
<dbReference type="SUPFAM" id="SSF55073">
    <property type="entry name" value="Nucleotide cyclase"/>
    <property type="match status" value="1"/>
</dbReference>
<gene>
    <name evidence="4" type="ORF">ACFOZ5_09070</name>
</gene>
<dbReference type="Pfam" id="PF13185">
    <property type="entry name" value="GAF_2"/>
    <property type="match status" value="1"/>
</dbReference>
<comment type="caution">
    <text evidence="4">The sequence shown here is derived from an EMBL/GenBank/DDBJ whole genome shotgun (WGS) entry which is preliminary data.</text>
</comment>
<evidence type="ECO:0000259" key="2">
    <source>
        <dbReference type="PROSITE" id="PS50112"/>
    </source>
</evidence>
<keyword evidence="4" id="KW-0548">Nucleotidyltransferase</keyword>
<proteinExistence type="predicted"/>
<reference evidence="5" key="1">
    <citation type="journal article" date="2019" name="Int. J. Syst. Evol. Microbiol.">
        <title>The Global Catalogue of Microorganisms (GCM) 10K type strain sequencing project: providing services to taxonomists for standard genome sequencing and annotation.</title>
        <authorList>
            <consortium name="The Broad Institute Genomics Platform"/>
            <consortium name="The Broad Institute Genome Sequencing Center for Infectious Disease"/>
            <person name="Wu L."/>
            <person name="Ma J."/>
        </authorList>
    </citation>
    <scope>NUCLEOTIDE SEQUENCE [LARGE SCALE GENOMIC DNA]</scope>
    <source>
        <strain evidence="5">CECT 7297</strain>
    </source>
</reference>
<keyword evidence="5" id="KW-1185">Reference proteome</keyword>
<accession>A0ABV8QHE8</accession>
<dbReference type="CDD" id="cd01949">
    <property type="entry name" value="GGDEF"/>
    <property type="match status" value="1"/>
</dbReference>
<keyword evidence="1" id="KW-0418">Kinase</keyword>
<dbReference type="Gene3D" id="3.30.450.40">
    <property type="match status" value="1"/>
</dbReference>
<dbReference type="SMART" id="SM00267">
    <property type="entry name" value="GGDEF"/>
    <property type="match status" value="1"/>
</dbReference>
<dbReference type="SMART" id="SM00091">
    <property type="entry name" value="PAS"/>
    <property type="match status" value="1"/>
</dbReference>
<dbReference type="Pfam" id="PF00990">
    <property type="entry name" value="GGDEF"/>
    <property type="match status" value="1"/>
</dbReference>
<dbReference type="NCBIfam" id="TIGR00254">
    <property type="entry name" value="GGDEF"/>
    <property type="match status" value="1"/>
</dbReference>
<dbReference type="Gene3D" id="3.30.450.20">
    <property type="entry name" value="PAS domain"/>
    <property type="match status" value="1"/>
</dbReference>
<dbReference type="SUPFAM" id="SSF55781">
    <property type="entry name" value="GAF domain-like"/>
    <property type="match status" value="1"/>
</dbReference>
<dbReference type="InterPro" id="IPR013656">
    <property type="entry name" value="PAS_4"/>
</dbReference>
<dbReference type="GO" id="GO:0052621">
    <property type="term" value="F:diguanylate cyclase activity"/>
    <property type="evidence" value="ECO:0007669"/>
    <property type="project" value="UniProtKB-EC"/>
</dbReference>
<sequence>MAGEHLDEDLHKNLSAFLNSSPDCILVCDASSLQYLYVNQTTCDMTGYSRDELLSMTAPELTQQAPAAVRETYGRARQAGLVGYTDEPRLMVNKGRSRRGWWEAHFRYQELDGRGVIVIVSREVTRRVLAERAADRTKRIYAALSATNEAIIRSSSREELFQAVCDAAIDSGGMTTAAILMPRPGSDLMEMKAMAGYGREVLMETVISIKPDRPEGRGLNGTAFRTCKPAVSNDYFKDRRTGPWHQQMRSRTLLKAVASVPILLNGKAIGTLHLCSREKNAFDEEIVGLLVRMAENIAFALQSFEREQVRREAEDRAHYLATHCSLTGLPNRNLLTDLLDQAIASVNRTGHNPALMFVDLDNFKQINDTWGHDAGDRVLEQMAGRLRCVLREHDVLARLGGDEFVVLVQNIDRREHAQRVAEKLLAAAQDPVQVDGQPLVVTLSIGASLYPHHGENQRALMKAADLAMYQAKDNGRNTWALAGQDSHWNSE</sequence>
<dbReference type="RefSeq" id="WP_379886721.1">
    <property type="nucleotide sequence ID" value="NZ_JBHSDI010000012.1"/>
</dbReference>
<dbReference type="EC" id="2.7.7.65" evidence="4"/>
<evidence type="ECO:0000313" key="4">
    <source>
        <dbReference type="EMBL" id="MFC4259177.1"/>
    </source>
</evidence>